<keyword evidence="1" id="KW-1133">Transmembrane helix</keyword>
<evidence type="ECO:0000256" key="1">
    <source>
        <dbReference type="SAM" id="Phobius"/>
    </source>
</evidence>
<protein>
    <submittedName>
        <fullName evidence="3">Uncharacterized protein LOC112456508</fullName>
    </submittedName>
</protein>
<evidence type="ECO:0000313" key="3">
    <source>
        <dbReference type="RefSeq" id="XP_024874870.1"/>
    </source>
</evidence>
<dbReference type="Proteomes" id="UP000504618">
    <property type="component" value="Unplaced"/>
</dbReference>
<feature type="transmembrane region" description="Helical" evidence="1">
    <location>
        <begin position="214"/>
        <end position="237"/>
    </location>
</feature>
<keyword evidence="1" id="KW-0472">Membrane</keyword>
<dbReference type="GeneID" id="112456508"/>
<keyword evidence="1" id="KW-0812">Transmembrane</keyword>
<dbReference type="AlphaFoldDB" id="A0A6J1Q1N4"/>
<keyword evidence="2" id="KW-1185">Reference proteome</keyword>
<gene>
    <name evidence="3" type="primary">LOC112456508</name>
</gene>
<organism evidence="2 3">
    <name type="scientific">Temnothorax curvispinosus</name>
    <dbReference type="NCBI Taxonomy" id="300111"/>
    <lineage>
        <taxon>Eukaryota</taxon>
        <taxon>Metazoa</taxon>
        <taxon>Ecdysozoa</taxon>
        <taxon>Arthropoda</taxon>
        <taxon>Hexapoda</taxon>
        <taxon>Insecta</taxon>
        <taxon>Pterygota</taxon>
        <taxon>Neoptera</taxon>
        <taxon>Endopterygota</taxon>
        <taxon>Hymenoptera</taxon>
        <taxon>Apocrita</taxon>
        <taxon>Aculeata</taxon>
        <taxon>Formicoidea</taxon>
        <taxon>Formicidae</taxon>
        <taxon>Myrmicinae</taxon>
        <taxon>Temnothorax</taxon>
    </lineage>
</organism>
<reference evidence="3" key="1">
    <citation type="submission" date="2025-08" db="UniProtKB">
        <authorList>
            <consortium name="RefSeq"/>
        </authorList>
    </citation>
    <scope>IDENTIFICATION</scope>
    <source>
        <tissue evidence="3">Whole body</tissue>
    </source>
</reference>
<name>A0A6J1Q1N4_9HYME</name>
<proteinExistence type="predicted"/>
<accession>A0A6J1Q1N4</accession>
<evidence type="ECO:0000313" key="2">
    <source>
        <dbReference type="Proteomes" id="UP000504618"/>
    </source>
</evidence>
<dbReference type="OrthoDB" id="7556161at2759"/>
<sequence>MWNIEMRGCVYVYHVLSILLQLHFVPENYVEHTRGNGILRRLKTSAIPSLQIEEIQDSENHCNPKIIRRFRQTAQCLKDITNIPIIGKEKENEHAYCLKILTCDEQVQDCLEVGNTHKGEELWLSIRWLKDEHSDVTHAMKTIDNESTSCSTPSTKHPLLTSRLTASSALLQEDMTVSVAQKDSDNDCNNQLGATTADILDNQETLYMYLYHMYLYRAILFSLISSKFSITIIIFFFTNYEYTYMLCIYVMTRLE</sequence>
<dbReference type="RefSeq" id="XP_024874870.1">
    <property type="nucleotide sequence ID" value="XM_025019102.1"/>
</dbReference>